<gene>
    <name evidence="2" type="ORF">PIB30_036783</name>
</gene>
<sequence>MKAMRATYNYMIQPVPSKEYWTPISCEGIVLPPIVCLPGWPRDTRIKDHVDMIIGNKGAMNCDQGNSRNAQPPLVDLVARKSKKKKLRIVVSADIGQAKEMNFSQSTPTPEEPASLTPGPFATPPTLPP</sequence>
<keyword evidence="3" id="KW-1185">Reference proteome</keyword>
<feature type="region of interest" description="Disordered" evidence="1">
    <location>
        <begin position="99"/>
        <end position="129"/>
    </location>
</feature>
<protein>
    <submittedName>
        <fullName evidence="2">Uncharacterized protein</fullName>
    </submittedName>
</protein>
<evidence type="ECO:0000256" key="1">
    <source>
        <dbReference type="SAM" id="MobiDB-lite"/>
    </source>
</evidence>
<dbReference type="EMBL" id="JASCZI010211630">
    <property type="protein sequence ID" value="MED6195312.1"/>
    <property type="molecule type" value="Genomic_DNA"/>
</dbReference>
<evidence type="ECO:0000313" key="2">
    <source>
        <dbReference type="EMBL" id="MED6195312.1"/>
    </source>
</evidence>
<comment type="caution">
    <text evidence="2">The sequence shown here is derived from an EMBL/GenBank/DDBJ whole genome shotgun (WGS) entry which is preliminary data.</text>
</comment>
<organism evidence="2 3">
    <name type="scientific">Stylosanthes scabra</name>
    <dbReference type="NCBI Taxonomy" id="79078"/>
    <lineage>
        <taxon>Eukaryota</taxon>
        <taxon>Viridiplantae</taxon>
        <taxon>Streptophyta</taxon>
        <taxon>Embryophyta</taxon>
        <taxon>Tracheophyta</taxon>
        <taxon>Spermatophyta</taxon>
        <taxon>Magnoliopsida</taxon>
        <taxon>eudicotyledons</taxon>
        <taxon>Gunneridae</taxon>
        <taxon>Pentapetalae</taxon>
        <taxon>rosids</taxon>
        <taxon>fabids</taxon>
        <taxon>Fabales</taxon>
        <taxon>Fabaceae</taxon>
        <taxon>Papilionoideae</taxon>
        <taxon>50 kb inversion clade</taxon>
        <taxon>dalbergioids sensu lato</taxon>
        <taxon>Dalbergieae</taxon>
        <taxon>Pterocarpus clade</taxon>
        <taxon>Stylosanthes</taxon>
    </lineage>
</organism>
<evidence type="ECO:0000313" key="3">
    <source>
        <dbReference type="Proteomes" id="UP001341840"/>
    </source>
</evidence>
<accession>A0ABU6XCB8</accession>
<reference evidence="2 3" key="1">
    <citation type="journal article" date="2023" name="Plants (Basel)">
        <title>Bridging the Gap: Combining Genomics and Transcriptomics Approaches to Understand Stylosanthes scabra, an Orphan Legume from the Brazilian Caatinga.</title>
        <authorList>
            <person name="Ferreira-Neto J.R.C."/>
            <person name="da Silva M.D."/>
            <person name="Binneck E."/>
            <person name="de Melo N.F."/>
            <person name="da Silva R.H."/>
            <person name="de Melo A.L.T.M."/>
            <person name="Pandolfi V."/>
            <person name="Bustamante F.O."/>
            <person name="Brasileiro-Vidal A.C."/>
            <person name="Benko-Iseppon A.M."/>
        </authorList>
    </citation>
    <scope>NUCLEOTIDE SEQUENCE [LARGE SCALE GENOMIC DNA]</scope>
    <source>
        <tissue evidence="2">Leaves</tissue>
    </source>
</reference>
<name>A0ABU6XCB8_9FABA</name>
<dbReference type="Proteomes" id="UP001341840">
    <property type="component" value="Unassembled WGS sequence"/>
</dbReference>
<proteinExistence type="predicted"/>